<organism evidence="2 3">
    <name type="scientific">Micractinium conductrix</name>
    <dbReference type="NCBI Taxonomy" id="554055"/>
    <lineage>
        <taxon>Eukaryota</taxon>
        <taxon>Viridiplantae</taxon>
        <taxon>Chlorophyta</taxon>
        <taxon>core chlorophytes</taxon>
        <taxon>Trebouxiophyceae</taxon>
        <taxon>Chlorellales</taxon>
        <taxon>Chlorellaceae</taxon>
        <taxon>Chlorella clade</taxon>
        <taxon>Micractinium</taxon>
    </lineage>
</organism>
<dbReference type="Gene3D" id="3.30.360.10">
    <property type="entry name" value="Dihydrodipicolinate Reductase, domain 2"/>
    <property type="match status" value="1"/>
</dbReference>
<dbReference type="STRING" id="554055.A0A2P6V5L2"/>
<dbReference type="Gene3D" id="3.40.50.720">
    <property type="entry name" value="NAD(P)-binding Rossmann-like Domain"/>
    <property type="match status" value="1"/>
</dbReference>
<protein>
    <submittedName>
        <fullName evidence="2">Uncharacterized protein</fullName>
    </submittedName>
</protein>
<dbReference type="EMBL" id="LHPF02000027">
    <property type="protein sequence ID" value="PSC69357.1"/>
    <property type="molecule type" value="Genomic_DNA"/>
</dbReference>
<evidence type="ECO:0000313" key="3">
    <source>
        <dbReference type="Proteomes" id="UP000239649"/>
    </source>
</evidence>
<name>A0A2P6V5L2_9CHLO</name>
<reference evidence="2 3" key="1">
    <citation type="journal article" date="2018" name="Plant J.">
        <title>Genome sequences of Chlorella sorokiniana UTEX 1602 and Micractinium conductrix SAG 241.80: implications to maltose excretion by a green alga.</title>
        <authorList>
            <person name="Arriola M.B."/>
            <person name="Velmurugan N."/>
            <person name="Zhang Y."/>
            <person name="Plunkett M.H."/>
            <person name="Hondzo H."/>
            <person name="Barney B.M."/>
        </authorList>
    </citation>
    <scope>NUCLEOTIDE SEQUENCE [LARGE SCALE GENOMIC DNA]</scope>
    <source>
        <strain evidence="2 3">SAG 241.80</strain>
    </source>
</reference>
<evidence type="ECO:0000256" key="1">
    <source>
        <dbReference type="SAM" id="MobiDB-lite"/>
    </source>
</evidence>
<proteinExistence type="predicted"/>
<accession>A0A2P6V5L2</accession>
<sequence>MPGAYLTEGGVHFAAALRMVADAAGFGEAVAASAAARGVSPDLPHPDTLQGLVWFGNGAAASFSMTLAAGGASIAVRAVGTQGAGEAVRGGLGAPPGSRDFRLTLQTAGEAAPDVETVSALGSVEAELASFARLVHTTPPPVGAPSLTLTPGEAGAAGATDGSDPERDAGGQASGGRRATGTGAGAAAAPPAPHHSVPDVREEGLGGEVHLTELPSMEDESRISAVEGIRDLALVAALLESAAAGGERAPVAQIA</sequence>
<dbReference type="OrthoDB" id="64915at2759"/>
<comment type="caution">
    <text evidence="2">The sequence shown here is derived from an EMBL/GenBank/DDBJ whole genome shotgun (WGS) entry which is preliminary data.</text>
</comment>
<feature type="region of interest" description="Disordered" evidence="1">
    <location>
        <begin position="142"/>
        <end position="201"/>
    </location>
</feature>
<dbReference type="SUPFAM" id="SSF55347">
    <property type="entry name" value="Glyceraldehyde-3-phosphate dehydrogenase-like, C-terminal domain"/>
    <property type="match status" value="1"/>
</dbReference>
<evidence type="ECO:0000313" key="2">
    <source>
        <dbReference type="EMBL" id="PSC69357.1"/>
    </source>
</evidence>
<dbReference type="AlphaFoldDB" id="A0A2P6V5L2"/>
<gene>
    <name evidence="2" type="ORF">C2E20_7154</name>
</gene>
<feature type="compositionally biased region" description="Low complexity" evidence="1">
    <location>
        <begin position="175"/>
        <end position="189"/>
    </location>
</feature>
<dbReference type="Proteomes" id="UP000239649">
    <property type="component" value="Unassembled WGS sequence"/>
</dbReference>
<keyword evidence="3" id="KW-1185">Reference proteome</keyword>